<evidence type="ECO:0000256" key="3">
    <source>
        <dbReference type="ARBA" id="ARBA00022946"/>
    </source>
</evidence>
<accession>A0A2G9GIC4</accession>
<name>A0A2G9GIC4_9LAMI</name>
<evidence type="ECO:0008006" key="6">
    <source>
        <dbReference type="Google" id="ProtNLM"/>
    </source>
</evidence>
<evidence type="ECO:0000313" key="4">
    <source>
        <dbReference type="EMBL" id="PIN05041.1"/>
    </source>
</evidence>
<evidence type="ECO:0000313" key="5">
    <source>
        <dbReference type="Proteomes" id="UP000231279"/>
    </source>
</evidence>
<evidence type="ECO:0000256" key="2">
    <source>
        <dbReference type="ARBA" id="ARBA00022472"/>
    </source>
</evidence>
<dbReference type="Proteomes" id="UP000231279">
    <property type="component" value="Unassembled WGS sequence"/>
</dbReference>
<dbReference type="InterPro" id="IPR038538">
    <property type="entry name" value="MTERF_sf"/>
</dbReference>
<dbReference type="GO" id="GO:0006353">
    <property type="term" value="P:DNA-templated transcription termination"/>
    <property type="evidence" value="ECO:0007669"/>
    <property type="project" value="UniProtKB-KW"/>
</dbReference>
<dbReference type="PANTHER" id="PTHR13068">
    <property type="entry name" value="CGI-12 PROTEIN-RELATED"/>
    <property type="match status" value="1"/>
</dbReference>
<comment type="caution">
    <text evidence="4">The sequence shown here is derived from an EMBL/GenBank/DDBJ whole genome shotgun (WGS) entry which is preliminary data.</text>
</comment>
<dbReference type="AlphaFoldDB" id="A0A2G9GIC4"/>
<proteinExistence type="inferred from homology"/>
<keyword evidence="5" id="KW-1185">Reference proteome</keyword>
<sequence length="221" mass="25162">MFAIICRRRLRLPTKVSVLVSPQVLAPHNAVFIKLFSSKISSSDVNGDDSKQSFTISYLINSCGLSSEDAFSVSKKVTIKSPENPDSVLELLRNYGFTNADIHRLVTRLPNVLFSCPKKTLLPKLEFFRSMGVSLDVLARNLSTFPKMITRSLENYLIPSYDHLKGFFKYDKRAVSVFKRAPVAFAHGWQRGIWSNIAILRERGIPESSDISLMYINHRFW</sequence>
<protein>
    <recommendedName>
        <fullName evidence="6">Mitochondrial transcription termination factor, mTERF</fullName>
    </recommendedName>
</protein>
<dbReference type="Pfam" id="PF02536">
    <property type="entry name" value="mTERF"/>
    <property type="match status" value="1"/>
</dbReference>
<reference evidence="5" key="1">
    <citation type="journal article" date="2018" name="Gigascience">
        <title>Genome assembly of the Pink Ipe (Handroanthus impetiginosus, Bignoniaceae), a highly valued, ecologically keystone Neotropical timber forest tree.</title>
        <authorList>
            <person name="Silva-Junior O.B."/>
            <person name="Grattapaglia D."/>
            <person name="Novaes E."/>
            <person name="Collevatti R.G."/>
        </authorList>
    </citation>
    <scope>NUCLEOTIDE SEQUENCE [LARGE SCALE GENOMIC DNA]</scope>
    <source>
        <strain evidence="5">cv. UFG-1</strain>
    </source>
</reference>
<comment type="similarity">
    <text evidence="1">Belongs to the mTERF family.</text>
</comment>
<gene>
    <name evidence="4" type="ORF">CDL12_22416</name>
</gene>
<evidence type="ECO:0000256" key="1">
    <source>
        <dbReference type="ARBA" id="ARBA00007692"/>
    </source>
</evidence>
<dbReference type="Gene3D" id="1.25.70.10">
    <property type="entry name" value="Transcription termination factor 3, mitochondrial"/>
    <property type="match status" value="1"/>
</dbReference>
<dbReference type="GO" id="GO:0003676">
    <property type="term" value="F:nucleic acid binding"/>
    <property type="evidence" value="ECO:0007669"/>
    <property type="project" value="InterPro"/>
</dbReference>
<dbReference type="SMART" id="SM00733">
    <property type="entry name" value="Mterf"/>
    <property type="match status" value="2"/>
</dbReference>
<keyword evidence="2" id="KW-0806">Transcription termination</keyword>
<keyword evidence="3" id="KW-0809">Transit peptide</keyword>
<dbReference type="PANTHER" id="PTHR13068:SF133">
    <property type="entry name" value="MITOCHONDRIAL TRANSCRIPTION TERMINATION FACTOR FAMILY PROTEIN"/>
    <property type="match status" value="1"/>
</dbReference>
<dbReference type="EMBL" id="NKXS01004926">
    <property type="protein sequence ID" value="PIN05041.1"/>
    <property type="molecule type" value="Genomic_DNA"/>
</dbReference>
<dbReference type="STRING" id="429701.A0A2G9GIC4"/>
<dbReference type="OrthoDB" id="913021at2759"/>
<keyword evidence="2" id="KW-0805">Transcription regulation</keyword>
<organism evidence="4 5">
    <name type="scientific">Handroanthus impetiginosus</name>
    <dbReference type="NCBI Taxonomy" id="429701"/>
    <lineage>
        <taxon>Eukaryota</taxon>
        <taxon>Viridiplantae</taxon>
        <taxon>Streptophyta</taxon>
        <taxon>Embryophyta</taxon>
        <taxon>Tracheophyta</taxon>
        <taxon>Spermatophyta</taxon>
        <taxon>Magnoliopsida</taxon>
        <taxon>eudicotyledons</taxon>
        <taxon>Gunneridae</taxon>
        <taxon>Pentapetalae</taxon>
        <taxon>asterids</taxon>
        <taxon>lamiids</taxon>
        <taxon>Lamiales</taxon>
        <taxon>Bignoniaceae</taxon>
        <taxon>Crescentiina</taxon>
        <taxon>Tabebuia alliance</taxon>
        <taxon>Handroanthus</taxon>
    </lineage>
</organism>
<dbReference type="InterPro" id="IPR003690">
    <property type="entry name" value="MTERF"/>
</dbReference>
<keyword evidence="2" id="KW-0804">Transcription</keyword>